<feature type="region of interest" description="Disordered" evidence="1">
    <location>
        <begin position="224"/>
        <end position="275"/>
    </location>
</feature>
<feature type="compositionally biased region" description="Polar residues" evidence="1">
    <location>
        <begin position="246"/>
        <end position="255"/>
    </location>
</feature>
<keyword evidence="3" id="KW-1185">Reference proteome</keyword>
<dbReference type="Pfam" id="PF08202">
    <property type="entry name" value="MIS13"/>
    <property type="match status" value="1"/>
</dbReference>
<feature type="compositionally biased region" description="Low complexity" evidence="1">
    <location>
        <begin position="124"/>
        <end position="135"/>
    </location>
</feature>
<gene>
    <name evidence="2" type="ORF">NliqN6_2091</name>
</gene>
<feature type="region of interest" description="Disordered" evidence="1">
    <location>
        <begin position="1"/>
        <end position="180"/>
    </location>
</feature>
<dbReference type="GO" id="GO:0051301">
    <property type="term" value="P:cell division"/>
    <property type="evidence" value="ECO:0007669"/>
    <property type="project" value="InterPro"/>
</dbReference>
<sequence length="710" mass="76531">MPDVASSSSTGAAPIPNATGEANGITTEAGASAVENEIGEPVKKKQKTTSGLNVLKAPTRKAKAPAFKPTVMASAPFRAVNGEPIENGTVTQPPAPPPPPPPSERRPARRRSSAEAMLKRLDKSPSPTIASSSTTNQQPARMLPSATAVSKSKVLRQSKGKVGKIQSEPGDADGLDGLGTSLQAELGNERGRWKDMLVQGDPTPVKNAVNQTESQLLDLLDFGEPEEALASAPKPITPPRPAAATLPSTSYQTPTRRSKRYTVAPGTADAAGVDPSVESLIPLPIEDTPMIRRNQEMRERASRRRSSAGSRGSRMSENLGRGDISVPHPAVPSEKWYKHIGSSFPEPVRVRHLLLWGLKKAALEGETPEQSGGGEKSGRTSRSKSKGKGKESNKRTLEGDEIVKAIMDSVTSQLARGEIDTNIFPLPGELKELPGALRAHPRNVANREYQATTTDFINRQKAESAQWSGIINAANARRNVWLTRWQERTQELEQERPTYELPEELPSRIPQLHEWSALVHEVLEDETDLLEIDAEDIEMKIDLIHQNTYAAMHFSAQATRFLDGIFSAFTQDLRNQDQIDLTTQNALLYKDSTAQVDAFASISAGAVPPTRPRRDPMDLLRALAAAEATHQSEETLSAASALPTVQSTISVRAGANTSHMASVLMTPRRQAVMTPRRAPALGTTPRRLPALLSSAVKGNGAPAVSPPGRN</sequence>
<name>A0A8H3YDT8_9TREE</name>
<dbReference type="PANTHER" id="PTHR14778:SF2">
    <property type="entry name" value="KINETOCHORE-ASSOCIATED PROTEIN DSN1 HOMOLOG"/>
    <property type="match status" value="1"/>
</dbReference>
<evidence type="ECO:0000313" key="3">
    <source>
        <dbReference type="Proteomes" id="UP000620104"/>
    </source>
</evidence>
<dbReference type="AlphaFoldDB" id="A0A8H3YDT8"/>
<evidence type="ECO:0000313" key="2">
    <source>
        <dbReference type="EMBL" id="GHJ85689.1"/>
    </source>
</evidence>
<feature type="compositionally biased region" description="Polar residues" evidence="1">
    <location>
        <begin position="1"/>
        <end position="11"/>
    </location>
</feature>
<evidence type="ECO:0000256" key="1">
    <source>
        <dbReference type="SAM" id="MobiDB-lite"/>
    </source>
</evidence>
<dbReference type="GO" id="GO:0000444">
    <property type="term" value="C:MIS12/MIND type complex"/>
    <property type="evidence" value="ECO:0007669"/>
    <property type="project" value="InterPro"/>
</dbReference>
<accession>A0A8H3YDT8</accession>
<feature type="compositionally biased region" description="Pro residues" evidence="1">
    <location>
        <begin position="93"/>
        <end position="102"/>
    </location>
</feature>
<organism evidence="2 3">
    <name type="scientific">Naganishia liquefaciens</name>
    <dbReference type="NCBI Taxonomy" id="104408"/>
    <lineage>
        <taxon>Eukaryota</taxon>
        <taxon>Fungi</taxon>
        <taxon>Dikarya</taxon>
        <taxon>Basidiomycota</taxon>
        <taxon>Agaricomycotina</taxon>
        <taxon>Tremellomycetes</taxon>
        <taxon>Filobasidiales</taxon>
        <taxon>Filobasidiaceae</taxon>
        <taxon>Naganishia</taxon>
    </lineage>
</organism>
<dbReference type="InterPro" id="IPR013218">
    <property type="entry name" value="Dsn1/Mis13"/>
</dbReference>
<dbReference type="Proteomes" id="UP000620104">
    <property type="component" value="Unassembled WGS sequence"/>
</dbReference>
<dbReference type="EMBL" id="BLZA01000013">
    <property type="protein sequence ID" value="GHJ85689.1"/>
    <property type="molecule type" value="Genomic_DNA"/>
</dbReference>
<comment type="caution">
    <text evidence="2">The sequence shown here is derived from an EMBL/GenBank/DDBJ whole genome shotgun (WGS) entry which is preliminary data.</text>
</comment>
<dbReference type="PANTHER" id="PTHR14778">
    <property type="entry name" value="KINETOCHORE-ASSOCIATED PROTEIN DSN1 HOMOLOG"/>
    <property type="match status" value="1"/>
</dbReference>
<dbReference type="OrthoDB" id="3364649at2759"/>
<reference evidence="2" key="1">
    <citation type="submission" date="2020-07" db="EMBL/GenBank/DDBJ databases">
        <title>Draft Genome Sequence of a Deep-Sea Yeast, Naganishia (Cryptococcus) liquefaciens strain N6.</title>
        <authorList>
            <person name="Han Y.W."/>
            <person name="Kajitani R."/>
            <person name="Morimoto H."/>
            <person name="Parhat M."/>
            <person name="Tsubouchi H."/>
            <person name="Bakenova O."/>
            <person name="Ogata M."/>
            <person name="Argunhan B."/>
            <person name="Aoki R."/>
            <person name="Kajiwara S."/>
            <person name="Itoh T."/>
            <person name="Iwasaki H."/>
        </authorList>
    </citation>
    <scope>NUCLEOTIDE SEQUENCE</scope>
    <source>
        <strain evidence="2">N6</strain>
    </source>
</reference>
<feature type="region of interest" description="Disordered" evidence="1">
    <location>
        <begin position="289"/>
        <end position="331"/>
    </location>
</feature>
<feature type="compositionally biased region" description="Basic and acidic residues" evidence="1">
    <location>
        <begin position="289"/>
        <end position="300"/>
    </location>
</feature>
<feature type="compositionally biased region" description="Low complexity" evidence="1">
    <location>
        <begin position="307"/>
        <end position="316"/>
    </location>
</feature>
<proteinExistence type="predicted"/>
<dbReference type="GO" id="GO:0007059">
    <property type="term" value="P:chromosome segregation"/>
    <property type="evidence" value="ECO:0007669"/>
    <property type="project" value="InterPro"/>
</dbReference>
<protein>
    <submittedName>
        <fullName evidence="2">Uncharacterized protein</fullName>
    </submittedName>
</protein>
<feature type="region of interest" description="Disordered" evidence="1">
    <location>
        <begin position="365"/>
        <end position="396"/>
    </location>
</feature>
<feature type="compositionally biased region" description="Basic residues" evidence="1">
    <location>
        <begin position="153"/>
        <end position="162"/>
    </location>
</feature>